<name>A0A3D3RBC1_9PLAN</name>
<keyword evidence="2" id="KW-0472">Membrane</keyword>
<accession>A0A3D3RBC1</accession>
<dbReference type="AlphaFoldDB" id="A0A3D3RBC1"/>
<evidence type="ECO:0000313" key="3">
    <source>
        <dbReference type="EMBL" id="HCO25392.1"/>
    </source>
</evidence>
<organism evidence="3 4">
    <name type="scientific">Gimesia maris</name>
    <dbReference type="NCBI Taxonomy" id="122"/>
    <lineage>
        <taxon>Bacteria</taxon>
        <taxon>Pseudomonadati</taxon>
        <taxon>Planctomycetota</taxon>
        <taxon>Planctomycetia</taxon>
        <taxon>Planctomycetales</taxon>
        <taxon>Planctomycetaceae</taxon>
        <taxon>Gimesia</taxon>
    </lineage>
</organism>
<evidence type="ECO:0000256" key="1">
    <source>
        <dbReference type="SAM" id="MobiDB-lite"/>
    </source>
</evidence>
<evidence type="ECO:0000313" key="4">
    <source>
        <dbReference type="Proteomes" id="UP000263642"/>
    </source>
</evidence>
<comment type="caution">
    <text evidence="3">The sequence shown here is derived from an EMBL/GenBank/DDBJ whole genome shotgun (WGS) entry which is preliminary data.</text>
</comment>
<keyword evidence="2" id="KW-0812">Transmembrane</keyword>
<gene>
    <name evidence="3" type="ORF">DIT97_21095</name>
</gene>
<dbReference type="EMBL" id="DQAY01000128">
    <property type="protein sequence ID" value="HCO25392.1"/>
    <property type="molecule type" value="Genomic_DNA"/>
</dbReference>
<reference evidence="3 4" key="1">
    <citation type="journal article" date="2018" name="Nat. Biotechnol.">
        <title>A standardized bacterial taxonomy based on genome phylogeny substantially revises the tree of life.</title>
        <authorList>
            <person name="Parks D.H."/>
            <person name="Chuvochina M."/>
            <person name="Waite D.W."/>
            <person name="Rinke C."/>
            <person name="Skarshewski A."/>
            <person name="Chaumeil P.A."/>
            <person name="Hugenholtz P."/>
        </authorList>
    </citation>
    <scope>NUCLEOTIDE SEQUENCE [LARGE SCALE GENOMIC DNA]</scope>
    <source>
        <strain evidence="3">UBA9375</strain>
    </source>
</reference>
<feature type="region of interest" description="Disordered" evidence="1">
    <location>
        <begin position="1"/>
        <end position="24"/>
    </location>
</feature>
<feature type="compositionally biased region" description="Polar residues" evidence="1">
    <location>
        <begin position="1"/>
        <end position="12"/>
    </location>
</feature>
<proteinExistence type="predicted"/>
<evidence type="ECO:0000256" key="2">
    <source>
        <dbReference type="SAM" id="Phobius"/>
    </source>
</evidence>
<dbReference type="Proteomes" id="UP000263642">
    <property type="component" value="Unassembled WGS sequence"/>
</dbReference>
<keyword evidence="2" id="KW-1133">Transmembrane helix</keyword>
<protein>
    <submittedName>
        <fullName evidence="3">Uncharacterized protein</fullName>
    </submittedName>
</protein>
<feature type="transmembrane region" description="Helical" evidence="2">
    <location>
        <begin position="81"/>
        <end position="100"/>
    </location>
</feature>
<dbReference type="RefSeq" id="WP_154932132.1">
    <property type="nucleotide sequence ID" value="NZ_CAXBMG010000007.1"/>
</dbReference>
<sequence length="250" mass="27355">MNTSEPSRSSGFPESENTDSGHYAADPVFDAQLNRTLFDVNVPDGLRETLLKSLSDHEPADAVSNSPMDAPRKRFRHNPNILAGLSACLVFAAILTYFWAARGPVIELARFGPELNLDSRLLPEFDQHFPARLPEQGGWNSRGHLTIYNKTYGVVAGTAGIQDAAARFFRLRTGNNRSVFGALLQIPASQVSPLPAQTSFDPGQVEYSQLDKGNYATVRWIENDQVYVCIVFGGARELEALGRALQSASA</sequence>